<name>A0A1I9YWE6_9BURK</name>
<proteinExistence type="predicted"/>
<feature type="transmembrane region" description="Helical" evidence="4">
    <location>
        <begin position="57"/>
        <end position="76"/>
    </location>
</feature>
<dbReference type="InterPro" id="IPR011701">
    <property type="entry name" value="MFS"/>
</dbReference>
<geneLocation type="plasmid" evidence="5 6">
    <name>pl2WSM5005</name>
</geneLocation>
<feature type="transmembrane region" description="Helical" evidence="4">
    <location>
        <begin position="106"/>
        <end position="127"/>
    </location>
</feature>
<dbReference type="GO" id="GO:0022857">
    <property type="term" value="F:transmembrane transporter activity"/>
    <property type="evidence" value="ECO:0007669"/>
    <property type="project" value="InterPro"/>
</dbReference>
<feature type="transmembrane region" description="Helical" evidence="4">
    <location>
        <begin position="83"/>
        <end position="100"/>
    </location>
</feature>
<dbReference type="Gene3D" id="1.20.1250.20">
    <property type="entry name" value="MFS general substrate transporter like domains"/>
    <property type="match status" value="1"/>
</dbReference>
<feature type="transmembrane region" description="Helical" evidence="4">
    <location>
        <begin position="20"/>
        <end position="45"/>
    </location>
</feature>
<evidence type="ECO:0000256" key="2">
    <source>
        <dbReference type="ARBA" id="ARBA00022989"/>
    </source>
</evidence>
<feature type="transmembrane region" description="Helical" evidence="4">
    <location>
        <begin position="210"/>
        <end position="235"/>
    </location>
</feature>
<dbReference type="AlphaFoldDB" id="A0A1I9YWE6"/>
<protein>
    <submittedName>
        <fullName evidence="5">MFS transporter</fullName>
    </submittedName>
</protein>
<feature type="transmembrane region" description="Helical" evidence="4">
    <location>
        <begin position="139"/>
        <end position="158"/>
    </location>
</feature>
<dbReference type="EMBL" id="CP017565">
    <property type="protein sequence ID" value="APA90526.2"/>
    <property type="molecule type" value="Genomic_DNA"/>
</dbReference>
<feature type="transmembrane region" description="Helical" evidence="4">
    <location>
        <begin position="363"/>
        <end position="384"/>
    </location>
</feature>
<keyword evidence="6" id="KW-1185">Reference proteome</keyword>
<evidence type="ECO:0000256" key="1">
    <source>
        <dbReference type="ARBA" id="ARBA00022692"/>
    </source>
</evidence>
<evidence type="ECO:0000313" key="5">
    <source>
        <dbReference type="EMBL" id="APA90526.2"/>
    </source>
</evidence>
<keyword evidence="2 4" id="KW-1133">Transmembrane helix</keyword>
<feature type="transmembrane region" description="Helical" evidence="4">
    <location>
        <begin position="170"/>
        <end position="189"/>
    </location>
</feature>
<dbReference type="Pfam" id="PF07690">
    <property type="entry name" value="MFS_1"/>
    <property type="match status" value="1"/>
</dbReference>
<feature type="transmembrane region" description="Helical" evidence="4">
    <location>
        <begin position="250"/>
        <end position="269"/>
    </location>
</feature>
<feature type="transmembrane region" description="Helical" evidence="4">
    <location>
        <begin position="276"/>
        <end position="295"/>
    </location>
</feature>
<sequence length="403" mass="43475">MSSDNRVSASSSKREIGRTLAVGLLFVAGYMSNSIYPSFVGAIANTSRLHDVSIGDLATAEFLAFGVVLLLAGRYLPQRKLRLTAGICLVIHLLMAYAMTKFPPGMLIICRLLYGTASGVLVSIAYIHLAQSALPGRTVAVYTTSVMVTGVVWSLVLPKVLVPLFGYSQIFLFLTFFSFVALIFLKFCPDESIVKESTDARLVASENNKLALSPVLILCSVGMWSFFMMIFWVYADPIAKNIPGSVAKNWLTISLVCQIFGAALSALFVEKIPAIPMLSIGLCISIIQIVAILAGVDGIGFVMWTGIYGFLGYFLVAFYIKVLNKTDPTNRAVILFPGVQMLTASIGPMLVSKLVSETNISGVLKIDLIAIVTSPICLWLAMVVHKRAAGRVQRVGLAGGESH</sequence>
<organism evidence="5 6">
    <name type="scientific">Paraburkholderia sprentiae WSM5005</name>
    <dbReference type="NCBI Taxonomy" id="754502"/>
    <lineage>
        <taxon>Bacteria</taxon>
        <taxon>Pseudomonadati</taxon>
        <taxon>Pseudomonadota</taxon>
        <taxon>Betaproteobacteria</taxon>
        <taxon>Burkholderiales</taxon>
        <taxon>Burkholderiaceae</taxon>
        <taxon>Paraburkholderia</taxon>
    </lineage>
</organism>
<evidence type="ECO:0000256" key="3">
    <source>
        <dbReference type="ARBA" id="ARBA00023136"/>
    </source>
</evidence>
<dbReference type="RefSeq" id="WP_034476883.1">
    <property type="nucleotide sequence ID" value="NZ_CP017565.2"/>
</dbReference>
<dbReference type="KEGG" id="pspw:BJG93_33750"/>
<gene>
    <name evidence="5" type="ORF">BJG93_33750</name>
</gene>
<evidence type="ECO:0000313" key="6">
    <source>
        <dbReference type="Proteomes" id="UP000179860"/>
    </source>
</evidence>
<dbReference type="OrthoDB" id="9111425at2"/>
<reference evidence="5" key="1">
    <citation type="submission" date="2016-09" db="EMBL/GenBank/DDBJ databases">
        <title>The Complete Genome of Burkholderia sprentiae wsm5005.</title>
        <authorList>
            <person name="De Meyer S."/>
            <person name="Wang P."/>
            <person name="Terpolilli J."/>
        </authorList>
    </citation>
    <scope>NUCLEOTIDE SEQUENCE [LARGE SCALE GENOMIC DNA]</scope>
    <source>
        <strain evidence="5">WSM5005</strain>
        <plasmid evidence="5">pl2WSM5005</plasmid>
    </source>
</reference>
<evidence type="ECO:0000256" key="4">
    <source>
        <dbReference type="SAM" id="Phobius"/>
    </source>
</evidence>
<keyword evidence="3 4" id="KW-0472">Membrane</keyword>
<accession>A0A1I9YWE6</accession>
<reference evidence="5" key="2">
    <citation type="submission" date="2021-06" db="EMBL/GenBank/DDBJ databases">
        <authorList>
            <person name="Rogers T.H."/>
            <person name="Ramsay J.P."/>
            <person name="Wang P."/>
            <person name="Terpolilli J."/>
        </authorList>
    </citation>
    <scope>NUCLEOTIDE SEQUENCE</scope>
    <source>
        <strain evidence="5">WSM5005</strain>
        <plasmid evidence="5">pl2WSM5005</plasmid>
    </source>
</reference>
<keyword evidence="1 4" id="KW-0812">Transmembrane</keyword>
<dbReference type="SUPFAM" id="SSF103473">
    <property type="entry name" value="MFS general substrate transporter"/>
    <property type="match status" value="1"/>
</dbReference>
<dbReference type="Proteomes" id="UP000179860">
    <property type="component" value="Plasmid pl2WSM5005"/>
</dbReference>
<feature type="transmembrane region" description="Helical" evidence="4">
    <location>
        <begin position="332"/>
        <end position="351"/>
    </location>
</feature>
<dbReference type="InterPro" id="IPR036259">
    <property type="entry name" value="MFS_trans_sf"/>
</dbReference>
<feature type="transmembrane region" description="Helical" evidence="4">
    <location>
        <begin position="301"/>
        <end position="320"/>
    </location>
</feature>
<keyword evidence="5" id="KW-0614">Plasmid</keyword>